<feature type="domain" description="WRKY19-like zinc finger" evidence="2">
    <location>
        <begin position="292"/>
        <end position="316"/>
    </location>
</feature>
<organism evidence="3 4">
    <name type="scientific">Carnegiea gigantea</name>
    <dbReference type="NCBI Taxonomy" id="171969"/>
    <lineage>
        <taxon>Eukaryota</taxon>
        <taxon>Viridiplantae</taxon>
        <taxon>Streptophyta</taxon>
        <taxon>Embryophyta</taxon>
        <taxon>Tracheophyta</taxon>
        <taxon>Spermatophyta</taxon>
        <taxon>Magnoliopsida</taxon>
        <taxon>eudicotyledons</taxon>
        <taxon>Gunneridae</taxon>
        <taxon>Pentapetalae</taxon>
        <taxon>Caryophyllales</taxon>
        <taxon>Cactineae</taxon>
        <taxon>Cactaceae</taxon>
        <taxon>Cactoideae</taxon>
        <taxon>Echinocereeae</taxon>
        <taxon>Carnegiea</taxon>
    </lineage>
</organism>
<sequence>MGSRIPGLGFDFNYLSNAFKNTWDPLQGGGSRAERPEVDLQLHPTGSAVRNSSTSKGVKRKWGWSDGNTGLIGPSLRLGLGRSSSSSESKGSSAASATACTAISSAKETEVESSMDLDLDFTLHLGSDKSPSPKKPATSKFKGDDSQLKLDLELNLSAGPSESDITSIHQGLPGLGRLEVLWNVGATQVMYNNESALSPWKSNNFSSPLSASPGAGGTHLLKPIPRKVDMPSTDPDTSASIASMPNSSVTCTSGITKRPQQSRGSSSKLCQFVGCVKGARGASGFCIAHGGGRRCQRPGCQKGAEGRTAFCKAHGGGRRCEFLGCTKSAEGRTDFCIAHGGGRRCGHEGCTKAARGRSGLCIRHGGGKRCQMENCTRSAEGLSGLCISHGGGRRCQYPACSKGAQGSTMFCKAHGGGKRCTVEGCTKGAEGSTPFCKGHGGGKRCSFLGCPKSVHGGTPFCVAHGGGKRCSITGCTKSARGRTDFCVRHGGGRRCKFEGCGKSAQGSTDFCKAHGGGKRCAWGQPGSQYGSQADGPCNSFARGKTGLCAMHGALVQDNRVHGGITLGPLLQDPKSINCGETMNVDLIKTGFTGLNAIGSTAHNAEIPQLSSAEKRPHPSPVPEGRVHGGSLMALLSSGLNLDPSTSSNYFGGGPSVPMEYQSDEEYRKIVEQIFSNVRFSFKVLINAKQSRIADGIGRTISDIGMHFYHLLYNLKDYKTPNQFVV</sequence>
<feature type="domain" description="WRKY19-like zinc finger" evidence="2">
    <location>
        <begin position="442"/>
        <end position="466"/>
    </location>
</feature>
<dbReference type="EMBL" id="JAKOGI010000338">
    <property type="protein sequence ID" value="KAJ8436595.1"/>
    <property type="molecule type" value="Genomic_DNA"/>
</dbReference>
<comment type="caution">
    <text evidence="3">The sequence shown here is derived from an EMBL/GenBank/DDBJ whole genome shotgun (WGS) entry which is preliminary data.</text>
</comment>
<keyword evidence="4" id="KW-1185">Reference proteome</keyword>
<gene>
    <name evidence="3" type="ORF">Cgig2_031536</name>
</gene>
<dbReference type="Proteomes" id="UP001153076">
    <property type="component" value="Unassembled WGS sequence"/>
</dbReference>
<feature type="compositionally biased region" description="Low complexity" evidence="1">
    <location>
        <begin position="83"/>
        <end position="98"/>
    </location>
</feature>
<dbReference type="Pfam" id="PF24906">
    <property type="entry name" value="Zf_WRKY19"/>
    <property type="match status" value="10"/>
</dbReference>
<dbReference type="OrthoDB" id="77038at2759"/>
<dbReference type="InterPro" id="IPR056866">
    <property type="entry name" value="Znf_WRKY19"/>
</dbReference>
<dbReference type="PANTHER" id="PTHR31827">
    <property type="entry name" value="EMB|CAB89363.1"/>
    <property type="match status" value="1"/>
</dbReference>
<dbReference type="PANTHER" id="PTHR31827:SF40">
    <property type="entry name" value="F22C12.10"/>
    <property type="match status" value="1"/>
</dbReference>
<reference evidence="3" key="1">
    <citation type="submission" date="2022-04" db="EMBL/GenBank/DDBJ databases">
        <title>Carnegiea gigantea Genome sequencing and assembly v2.</title>
        <authorList>
            <person name="Copetti D."/>
            <person name="Sanderson M.J."/>
            <person name="Burquez A."/>
            <person name="Wojciechowski M.F."/>
        </authorList>
    </citation>
    <scope>NUCLEOTIDE SEQUENCE</scope>
    <source>
        <strain evidence="3">SGP5-SGP5p</strain>
        <tissue evidence="3">Aerial part</tissue>
    </source>
</reference>
<proteinExistence type="predicted"/>
<feature type="region of interest" description="Disordered" evidence="1">
    <location>
        <begin position="75"/>
        <end position="98"/>
    </location>
</feature>
<evidence type="ECO:0000256" key="1">
    <source>
        <dbReference type="SAM" id="MobiDB-lite"/>
    </source>
</evidence>
<feature type="domain" description="WRKY19-like zinc finger" evidence="2">
    <location>
        <begin position="367"/>
        <end position="391"/>
    </location>
</feature>
<feature type="domain" description="WRKY19-like zinc finger" evidence="2">
    <location>
        <begin position="392"/>
        <end position="416"/>
    </location>
</feature>
<evidence type="ECO:0000259" key="2">
    <source>
        <dbReference type="Pfam" id="PF24906"/>
    </source>
</evidence>
<feature type="domain" description="WRKY19-like zinc finger" evidence="2">
    <location>
        <begin position="417"/>
        <end position="441"/>
    </location>
</feature>
<feature type="domain" description="WRKY19-like zinc finger" evidence="2">
    <location>
        <begin position="342"/>
        <end position="366"/>
    </location>
</feature>
<evidence type="ECO:0000313" key="4">
    <source>
        <dbReference type="Proteomes" id="UP001153076"/>
    </source>
</evidence>
<feature type="domain" description="WRKY19-like zinc finger" evidence="2">
    <location>
        <begin position="467"/>
        <end position="491"/>
    </location>
</feature>
<accession>A0A9Q1K4C7</accession>
<protein>
    <recommendedName>
        <fullName evidence="2">WRKY19-like zinc finger domain-containing protein</fullName>
    </recommendedName>
</protein>
<dbReference type="AlphaFoldDB" id="A0A9Q1K4C7"/>
<feature type="domain" description="WRKY19-like zinc finger" evidence="2">
    <location>
        <begin position="492"/>
        <end position="516"/>
    </location>
</feature>
<feature type="domain" description="WRKY19-like zinc finger" evidence="2">
    <location>
        <begin position="268"/>
        <end position="291"/>
    </location>
</feature>
<name>A0A9Q1K4C7_9CARY</name>
<feature type="domain" description="WRKY19-like zinc finger" evidence="2">
    <location>
        <begin position="317"/>
        <end position="341"/>
    </location>
</feature>
<evidence type="ECO:0000313" key="3">
    <source>
        <dbReference type="EMBL" id="KAJ8436595.1"/>
    </source>
</evidence>
<feature type="region of interest" description="Disordered" evidence="1">
    <location>
        <begin position="124"/>
        <end position="144"/>
    </location>
</feature>